<comment type="caution">
    <text evidence="1">The sequence shown here is derived from an EMBL/GenBank/DDBJ whole genome shotgun (WGS) entry which is preliminary data.</text>
</comment>
<protein>
    <submittedName>
        <fullName evidence="1">Uncharacterized protein</fullName>
    </submittedName>
</protein>
<evidence type="ECO:0000313" key="1">
    <source>
        <dbReference type="EMBL" id="KAK8205584.1"/>
    </source>
</evidence>
<gene>
    <name evidence="1" type="ORF">M8818_004957</name>
</gene>
<keyword evidence="2" id="KW-1185">Reference proteome</keyword>
<organism evidence="1 2">
    <name type="scientific">Zalaria obscura</name>
    <dbReference type="NCBI Taxonomy" id="2024903"/>
    <lineage>
        <taxon>Eukaryota</taxon>
        <taxon>Fungi</taxon>
        <taxon>Dikarya</taxon>
        <taxon>Ascomycota</taxon>
        <taxon>Pezizomycotina</taxon>
        <taxon>Dothideomycetes</taxon>
        <taxon>Dothideomycetidae</taxon>
        <taxon>Dothideales</taxon>
        <taxon>Zalariaceae</taxon>
        <taxon>Zalaria</taxon>
    </lineage>
</organism>
<accession>A0ACC3SAW2</accession>
<sequence>MPPKTPAKAKGTAGKAAQTPTPRATPVKNEKDGEMKAPTKPSPPKSPTSSKKPKIGLEFEKLNTELKLAPVDVSVATNSSTIKGHEKVSGFEKIVKLDASRPFTLVTSILLEDGPYKGHQAILVKPSSPFPFESLPPEIRARIHRLALAPSGDLNGKIEISGGVSSAKPIKAKAYASKDKERLALLLVSKSTLAEARPLLYQFTLSFENTGTLLAFLSQCGTAVRALLSNIEIVTWQKANAPACLHMLSESANLQRLHIDAGLSFNSTPAKTAKQFWADAYRFLQAMGAAKGDKAAGMDMITFGAGAKCFSFRQEGQKNPRPFSEDEVREFRELVGAKLK</sequence>
<dbReference type="Proteomes" id="UP001320706">
    <property type="component" value="Unassembled WGS sequence"/>
</dbReference>
<dbReference type="EMBL" id="JAMKPW020000024">
    <property type="protein sequence ID" value="KAK8205584.1"/>
    <property type="molecule type" value="Genomic_DNA"/>
</dbReference>
<name>A0ACC3SAW2_9PEZI</name>
<proteinExistence type="predicted"/>
<evidence type="ECO:0000313" key="2">
    <source>
        <dbReference type="Proteomes" id="UP001320706"/>
    </source>
</evidence>
<reference evidence="1" key="1">
    <citation type="submission" date="2024-02" db="EMBL/GenBank/DDBJ databases">
        <title>Metagenome Assembled Genome of Zalaria obscura JY119.</title>
        <authorList>
            <person name="Vighnesh L."/>
            <person name="Jagadeeshwari U."/>
            <person name="Venkata Ramana C."/>
            <person name="Sasikala C."/>
        </authorList>
    </citation>
    <scope>NUCLEOTIDE SEQUENCE</scope>
    <source>
        <strain evidence="1">JY119</strain>
    </source>
</reference>